<evidence type="ECO:0000313" key="1">
    <source>
        <dbReference type="EMBL" id="SQI36461.1"/>
    </source>
</evidence>
<dbReference type="STRING" id="1219011.GCA_001895045_03387"/>
<gene>
    <name evidence="1" type="ORF">NCTC10994_03345</name>
</gene>
<dbReference type="InterPro" id="IPR013078">
    <property type="entry name" value="His_Pase_superF_clade-1"/>
</dbReference>
<keyword evidence="2" id="KW-1185">Reference proteome</keyword>
<reference evidence="1 2" key="1">
    <citation type="submission" date="2018-06" db="EMBL/GenBank/DDBJ databases">
        <authorList>
            <consortium name="Pathogen Informatics"/>
            <person name="Doyle S."/>
        </authorList>
    </citation>
    <scope>NUCLEOTIDE SEQUENCE [LARGE SCALE GENOMIC DNA]</scope>
    <source>
        <strain evidence="1 2">NCTC10994</strain>
    </source>
</reference>
<evidence type="ECO:0000313" key="2">
    <source>
        <dbReference type="Proteomes" id="UP000249091"/>
    </source>
</evidence>
<dbReference type="Gene3D" id="3.40.50.1240">
    <property type="entry name" value="Phosphoglycerate mutase-like"/>
    <property type="match status" value="1"/>
</dbReference>
<dbReference type="EMBL" id="LS483468">
    <property type="protein sequence ID" value="SQI36461.1"/>
    <property type="molecule type" value="Genomic_DNA"/>
</dbReference>
<protein>
    <submittedName>
        <fullName evidence="1">Bifunctional RNase H/acid phosphatase</fullName>
    </submittedName>
</protein>
<accession>A0A2X4UC62</accession>
<name>A0A2X4UC62_9NOCA</name>
<dbReference type="Proteomes" id="UP000249091">
    <property type="component" value="Chromosome 1"/>
</dbReference>
<proteinExistence type="predicted"/>
<dbReference type="InterPro" id="IPR029033">
    <property type="entry name" value="His_PPase_superfam"/>
</dbReference>
<dbReference type="SUPFAM" id="SSF53254">
    <property type="entry name" value="Phosphoglycerate mutase-like"/>
    <property type="match status" value="1"/>
</dbReference>
<dbReference type="KEGG" id="rcr:NCTC10994_03345"/>
<dbReference type="Pfam" id="PF00300">
    <property type="entry name" value="His_Phos_1"/>
    <property type="match status" value="1"/>
</dbReference>
<organism evidence="1 2">
    <name type="scientific">Rhodococcus coprophilus</name>
    <dbReference type="NCBI Taxonomy" id="38310"/>
    <lineage>
        <taxon>Bacteria</taxon>
        <taxon>Bacillati</taxon>
        <taxon>Actinomycetota</taxon>
        <taxon>Actinomycetes</taxon>
        <taxon>Mycobacteriales</taxon>
        <taxon>Nocardiaceae</taxon>
        <taxon>Rhodococcus</taxon>
    </lineage>
</organism>
<sequence length="144" mass="15259">MRATAPVADVALTAPELRTIETATALGLSPTVEPLLRDMDFGRWSGTAMEEIPAASLAVWLADPEAAPHGGESIHDVIVRTGTWLASLMDSPERIVAVTHAAVVRAATLCALGAPASAFRRIDVRPLAVTRLDGKDGRWNLRLG</sequence>
<dbReference type="AlphaFoldDB" id="A0A2X4UC62"/>